<comment type="caution">
    <text evidence="1">The sequence shown here is derived from an EMBL/GenBank/DDBJ whole genome shotgun (WGS) entry which is preliminary data.</text>
</comment>
<protein>
    <submittedName>
        <fullName evidence="1">Uncharacterized protein</fullName>
    </submittedName>
</protein>
<name>A0ABU1EU28_9FLAO</name>
<proteinExistence type="predicted"/>
<keyword evidence="2" id="KW-1185">Reference proteome</keyword>
<gene>
    <name evidence="1" type="ORF">RE431_14745</name>
</gene>
<dbReference type="RefSeq" id="WP_309562732.1">
    <property type="nucleotide sequence ID" value="NZ_JAVJIU010000006.1"/>
</dbReference>
<sequence length="115" mass="13411">MDELLLDQIPIAEGNWILKNDGVYHLHNKYWYIPSGRINLKEGDGPDAPWMWPMHFGRKSVTSLVDIENLMTCFAILRNRLGHCQSPETDKITWEKVIREKGDNDLDFLYFNCGT</sequence>
<organism evidence="1 2">
    <name type="scientific">Christiangramia sediminicola</name>
    <dbReference type="NCBI Taxonomy" id="3073267"/>
    <lineage>
        <taxon>Bacteria</taxon>
        <taxon>Pseudomonadati</taxon>
        <taxon>Bacteroidota</taxon>
        <taxon>Flavobacteriia</taxon>
        <taxon>Flavobacteriales</taxon>
        <taxon>Flavobacteriaceae</taxon>
        <taxon>Christiangramia</taxon>
    </lineage>
</organism>
<accession>A0ABU1EU28</accession>
<evidence type="ECO:0000313" key="2">
    <source>
        <dbReference type="Proteomes" id="UP001257234"/>
    </source>
</evidence>
<evidence type="ECO:0000313" key="1">
    <source>
        <dbReference type="EMBL" id="MDR5591899.1"/>
    </source>
</evidence>
<dbReference type="Proteomes" id="UP001257234">
    <property type="component" value="Unassembled WGS sequence"/>
</dbReference>
<dbReference type="EMBL" id="JAVJIU010000006">
    <property type="protein sequence ID" value="MDR5591899.1"/>
    <property type="molecule type" value="Genomic_DNA"/>
</dbReference>
<reference evidence="2" key="1">
    <citation type="submission" date="2023-07" db="EMBL/GenBank/DDBJ databases">
        <title>Christiangramia sp. SM2212., a novel bacterium of the family Flavobacteriaceae isolated from the sea sediment.</title>
        <authorList>
            <person name="Wang J."/>
            <person name="Zhang X."/>
        </authorList>
    </citation>
    <scope>NUCLEOTIDE SEQUENCE [LARGE SCALE GENOMIC DNA]</scope>
    <source>
        <strain evidence="2">SM2212</strain>
    </source>
</reference>